<accession>A0A8J4DKD4</accession>
<evidence type="ECO:0000313" key="1">
    <source>
        <dbReference type="EMBL" id="GIJ04183.1"/>
    </source>
</evidence>
<dbReference type="PRINTS" id="PR00313">
    <property type="entry name" value="CABNDNGRPT"/>
</dbReference>
<sequence>MPSTLHRLAGPAVAAAALVVAGIVVLPAGAAERAPAAAAPSPLPTPPPAGSVTLIGSTLTYTAGASTRNRITADGTADFYAAVVDEATAITIASAPAGRCFKNHSRHVRCTGVKKIRVFLGDGDDTLWTGNAVPVEASGGPGHDRLDGEHSHAAVHLRGDTGDDVLLGGRATDQLSGGAGDDMLRAGGATVPNVTPQRIDGGPGADRCSGEFSIRVDCEQF</sequence>
<keyword evidence="2" id="KW-1185">Reference proteome</keyword>
<dbReference type="InterPro" id="IPR001343">
    <property type="entry name" value="Hemolysn_Ca-bd"/>
</dbReference>
<dbReference type="SUPFAM" id="SSF51120">
    <property type="entry name" value="beta-Roll"/>
    <property type="match status" value="1"/>
</dbReference>
<gene>
    <name evidence="1" type="ORF">Sya03_35350</name>
</gene>
<dbReference type="AlphaFoldDB" id="A0A8J4DKD4"/>
<dbReference type="RefSeq" id="WP_203939416.1">
    <property type="nucleotide sequence ID" value="NZ_BAAAGJ010000002.1"/>
</dbReference>
<dbReference type="InterPro" id="IPR011049">
    <property type="entry name" value="Serralysin-like_metalloprot_C"/>
</dbReference>
<comment type="caution">
    <text evidence="1">The sequence shown here is derived from an EMBL/GenBank/DDBJ whole genome shotgun (WGS) entry which is preliminary data.</text>
</comment>
<name>A0A8J4DKD4_9ACTN</name>
<dbReference type="Proteomes" id="UP000652013">
    <property type="component" value="Unassembled WGS sequence"/>
</dbReference>
<organism evidence="1 2">
    <name type="scientific">Spirilliplanes yamanashiensis</name>
    <dbReference type="NCBI Taxonomy" id="42233"/>
    <lineage>
        <taxon>Bacteria</taxon>
        <taxon>Bacillati</taxon>
        <taxon>Actinomycetota</taxon>
        <taxon>Actinomycetes</taxon>
        <taxon>Micromonosporales</taxon>
        <taxon>Micromonosporaceae</taxon>
        <taxon>Spirilliplanes</taxon>
    </lineage>
</organism>
<proteinExistence type="predicted"/>
<dbReference type="EMBL" id="BOOY01000026">
    <property type="protein sequence ID" value="GIJ04183.1"/>
    <property type="molecule type" value="Genomic_DNA"/>
</dbReference>
<dbReference type="Gene3D" id="2.160.20.160">
    <property type="match status" value="1"/>
</dbReference>
<dbReference type="Pfam" id="PF00353">
    <property type="entry name" value="HemolysinCabind"/>
    <property type="match status" value="2"/>
</dbReference>
<reference evidence="1" key="1">
    <citation type="submission" date="2021-01" db="EMBL/GenBank/DDBJ databases">
        <title>Whole genome shotgun sequence of Spirilliplanes yamanashiensis NBRC 15828.</title>
        <authorList>
            <person name="Komaki H."/>
            <person name="Tamura T."/>
        </authorList>
    </citation>
    <scope>NUCLEOTIDE SEQUENCE</scope>
    <source>
        <strain evidence="1">NBRC 15828</strain>
    </source>
</reference>
<protein>
    <submittedName>
        <fullName evidence="1">Uncharacterized protein</fullName>
    </submittedName>
</protein>
<evidence type="ECO:0000313" key="2">
    <source>
        <dbReference type="Proteomes" id="UP000652013"/>
    </source>
</evidence>
<dbReference type="GO" id="GO:0005509">
    <property type="term" value="F:calcium ion binding"/>
    <property type="evidence" value="ECO:0007669"/>
    <property type="project" value="InterPro"/>
</dbReference>